<accession>A0A1H7XRQ3</accession>
<protein>
    <recommendedName>
        <fullName evidence="5">Flagellar P-ring protein</fullName>
    </recommendedName>
    <alternativeName>
        <fullName evidence="5">Basal body P-ring protein</fullName>
    </alternativeName>
</protein>
<evidence type="ECO:0000313" key="7">
    <source>
        <dbReference type="EMBL" id="SEM35669.1"/>
    </source>
</evidence>
<evidence type="ECO:0000256" key="6">
    <source>
        <dbReference type="SAM" id="MobiDB-lite"/>
    </source>
</evidence>
<evidence type="ECO:0000256" key="1">
    <source>
        <dbReference type="ARBA" id="ARBA00002591"/>
    </source>
</evidence>
<keyword evidence="7" id="KW-0969">Cilium</keyword>
<dbReference type="InterPro" id="IPR001782">
    <property type="entry name" value="Flag_FlgI"/>
</dbReference>
<dbReference type="EMBL" id="FOBS01000011">
    <property type="protein sequence ID" value="SEM35669.1"/>
    <property type="molecule type" value="Genomic_DNA"/>
</dbReference>
<evidence type="ECO:0000256" key="4">
    <source>
        <dbReference type="ARBA" id="ARBA00023143"/>
    </source>
</evidence>
<dbReference type="AlphaFoldDB" id="A0A1H7XRQ3"/>
<dbReference type="STRING" id="43775.SAMN04489760_11196"/>
<comment type="subunit">
    <text evidence="5">The basal body constitutes a major portion of the flagellar organelle and consists of four rings (L,P,S, and M) mounted on a central rod.</text>
</comment>
<dbReference type="GO" id="GO:0030288">
    <property type="term" value="C:outer membrane-bounded periplasmic space"/>
    <property type="evidence" value="ECO:0007669"/>
    <property type="project" value="InterPro"/>
</dbReference>
<evidence type="ECO:0000256" key="5">
    <source>
        <dbReference type="HAMAP-Rule" id="MF_00416"/>
    </source>
</evidence>
<proteinExistence type="inferred from homology"/>
<dbReference type="GO" id="GO:0071973">
    <property type="term" value="P:bacterial-type flagellum-dependent cell motility"/>
    <property type="evidence" value="ECO:0007669"/>
    <property type="project" value="InterPro"/>
</dbReference>
<gene>
    <name evidence="5" type="primary">flgI</name>
    <name evidence="7" type="ORF">SAMN04489760_11196</name>
</gene>
<keyword evidence="7" id="KW-0966">Cell projection</keyword>
<comment type="similarity">
    <text evidence="5">Belongs to the FlgI family.</text>
</comment>
<evidence type="ECO:0000256" key="3">
    <source>
        <dbReference type="ARBA" id="ARBA00022729"/>
    </source>
</evidence>
<reference evidence="7 8" key="1">
    <citation type="submission" date="2016-10" db="EMBL/GenBank/DDBJ databases">
        <authorList>
            <person name="de Groot N.N."/>
        </authorList>
    </citation>
    <scope>NUCLEOTIDE SEQUENCE [LARGE SCALE GENOMIC DNA]</scope>
    <source>
        <strain evidence="7 8">DSM 8423</strain>
    </source>
</reference>
<dbReference type="PANTHER" id="PTHR30381:SF0">
    <property type="entry name" value="FLAGELLAR P-RING PROTEIN"/>
    <property type="match status" value="1"/>
</dbReference>
<dbReference type="Proteomes" id="UP000198744">
    <property type="component" value="Unassembled WGS sequence"/>
</dbReference>
<comment type="subcellular location">
    <subcellularLocation>
        <location evidence="2 5">Bacterial flagellum basal body</location>
    </subcellularLocation>
</comment>
<dbReference type="HAMAP" id="MF_00416">
    <property type="entry name" value="FlgI"/>
    <property type="match status" value="1"/>
</dbReference>
<dbReference type="RefSeq" id="WP_093883437.1">
    <property type="nucleotide sequence ID" value="NZ_FOBS01000011.1"/>
</dbReference>
<evidence type="ECO:0000256" key="2">
    <source>
        <dbReference type="ARBA" id="ARBA00004117"/>
    </source>
</evidence>
<name>A0A1H7XRQ3_9BACT</name>
<keyword evidence="4 5" id="KW-0975">Bacterial flagellum</keyword>
<dbReference type="PANTHER" id="PTHR30381">
    <property type="entry name" value="FLAGELLAR P-RING PERIPLASMIC PROTEIN FLGI"/>
    <property type="match status" value="1"/>
</dbReference>
<organism evidence="7 8">
    <name type="scientific">Syntrophus gentianae</name>
    <dbReference type="NCBI Taxonomy" id="43775"/>
    <lineage>
        <taxon>Bacteria</taxon>
        <taxon>Pseudomonadati</taxon>
        <taxon>Thermodesulfobacteriota</taxon>
        <taxon>Syntrophia</taxon>
        <taxon>Syntrophales</taxon>
        <taxon>Syntrophaceae</taxon>
        <taxon>Syntrophus</taxon>
    </lineage>
</organism>
<dbReference type="Pfam" id="PF02119">
    <property type="entry name" value="FlgI"/>
    <property type="match status" value="1"/>
</dbReference>
<dbReference type="GO" id="GO:0005198">
    <property type="term" value="F:structural molecule activity"/>
    <property type="evidence" value="ECO:0007669"/>
    <property type="project" value="InterPro"/>
</dbReference>
<feature type="region of interest" description="Disordered" evidence="6">
    <location>
        <begin position="300"/>
        <end position="319"/>
    </location>
</feature>
<dbReference type="PRINTS" id="PR01010">
    <property type="entry name" value="FLGPRINGFLGI"/>
</dbReference>
<keyword evidence="3" id="KW-0732">Signal</keyword>
<evidence type="ECO:0000313" key="8">
    <source>
        <dbReference type="Proteomes" id="UP000198744"/>
    </source>
</evidence>
<keyword evidence="8" id="KW-1185">Reference proteome</keyword>
<dbReference type="OrthoDB" id="9786431at2"/>
<keyword evidence="7" id="KW-0282">Flagellum</keyword>
<sequence>MKRFLILKILISLVIAFSFSFVPPVFSARLKDIASISGVRDNQLIGYGLVVGLAGTGDDIKNGFTSESLSNMLNRQGIYMRSKTLKSDNVAAVMVTATLPAFAKTGSKIDAIVSSIGDATSLHGGTLLMTPLKGADGQIYAVAQGPIILGGYAFGGANSSAGKNHASAGRVVNGVLVEKELKYDFGQLRSLTLNLLQPDFTTSTRLSDVVNKELGKYVEATQVDAFSIEVKMKETVQADLMHLISRMENLDIPVDSKAMVVMNEKTGTIVMGENVRIATVAVAHGNLSIQIKEDVRVSQPLPFAPNPPKGDLPSKDRKNGTIVAPGGQTVVTKDTTVGVGEEKNQVMVVSKGVTIQDVVKALNAIGVSPRDLITIMQTIKAAGALQAELKII</sequence>
<dbReference type="NCBIfam" id="NF003676">
    <property type="entry name" value="PRK05303.1"/>
    <property type="match status" value="1"/>
</dbReference>
<dbReference type="GO" id="GO:0009428">
    <property type="term" value="C:bacterial-type flagellum basal body, distal rod, P ring"/>
    <property type="evidence" value="ECO:0007669"/>
    <property type="project" value="InterPro"/>
</dbReference>
<comment type="function">
    <text evidence="1 5">Assembles around the rod to form the L-ring and probably protects the motor/basal body from shearing forces during rotation.</text>
</comment>